<gene>
    <name evidence="4" type="ORF">SAMN05421737_107160</name>
</gene>
<organism evidence="4 5">
    <name type="scientific">Shouchella lonarensis</name>
    <dbReference type="NCBI Taxonomy" id="1464122"/>
    <lineage>
        <taxon>Bacteria</taxon>
        <taxon>Bacillati</taxon>
        <taxon>Bacillota</taxon>
        <taxon>Bacilli</taxon>
        <taxon>Bacillales</taxon>
        <taxon>Bacillaceae</taxon>
        <taxon>Shouchella</taxon>
    </lineage>
</organism>
<evidence type="ECO:0000259" key="2">
    <source>
        <dbReference type="PROSITE" id="PS50090"/>
    </source>
</evidence>
<dbReference type="InterPro" id="IPR001005">
    <property type="entry name" value="SANT/Myb"/>
</dbReference>
<evidence type="ECO:0000313" key="4">
    <source>
        <dbReference type="EMBL" id="SDC34683.1"/>
    </source>
</evidence>
<sequence>MVANRQDAWTEEEDLLLAETVLRHIREGGTQLAGFEEVAEKLSRTSAACGFRWNSTIRRKYEAEIKMAKRKRVSSRQRYRKEQHEQDLQKKEISFYKKNESSMQRATPPNINMDMIIAYLQELGDKQADHQHVHALTDENRQLRARLEALEKEKETIAKDYRALIDIMERARHLTVDRAGETQKSM</sequence>
<dbReference type="Proteomes" id="UP000242662">
    <property type="component" value="Unassembled WGS sequence"/>
</dbReference>
<dbReference type="EMBL" id="FMYM01000007">
    <property type="protein sequence ID" value="SDC34683.1"/>
    <property type="molecule type" value="Genomic_DNA"/>
</dbReference>
<dbReference type="STRING" id="1464122.SAMN05421737_107160"/>
<keyword evidence="1" id="KW-0175">Coiled coil</keyword>
<dbReference type="InterPro" id="IPR014243">
    <property type="entry name" value="RsfA-like"/>
</dbReference>
<dbReference type="RefSeq" id="WP_090775966.1">
    <property type="nucleotide sequence ID" value="NZ_FMYM01000007.1"/>
</dbReference>
<dbReference type="SUPFAM" id="SSF46689">
    <property type="entry name" value="Homeodomain-like"/>
    <property type="match status" value="1"/>
</dbReference>
<dbReference type="Pfam" id="PF13921">
    <property type="entry name" value="Myb_DNA-bind_6"/>
    <property type="match status" value="1"/>
</dbReference>
<dbReference type="OrthoDB" id="2845592at2"/>
<feature type="coiled-coil region" evidence="1">
    <location>
        <begin position="133"/>
        <end position="167"/>
    </location>
</feature>
<dbReference type="PROSITE" id="PS51294">
    <property type="entry name" value="HTH_MYB"/>
    <property type="match status" value="1"/>
</dbReference>
<evidence type="ECO:0000256" key="1">
    <source>
        <dbReference type="SAM" id="Coils"/>
    </source>
</evidence>
<dbReference type="AlphaFoldDB" id="A0A1G6KUP8"/>
<accession>A0A1G6KUP8</accession>
<name>A0A1G6KUP8_9BACI</name>
<feature type="domain" description="Myb-like" evidence="2">
    <location>
        <begin position="5"/>
        <end position="57"/>
    </location>
</feature>
<dbReference type="InterPro" id="IPR009057">
    <property type="entry name" value="Homeodomain-like_sf"/>
</dbReference>
<dbReference type="InterPro" id="IPR017930">
    <property type="entry name" value="Myb_dom"/>
</dbReference>
<dbReference type="PANTHER" id="PTHR41302">
    <property type="entry name" value="PRESPORE-SPECIFIC TRANSCRIPTIONAL REGULATOR RSFA-RELATED"/>
    <property type="match status" value="1"/>
</dbReference>
<feature type="domain" description="HTH myb-type" evidence="3">
    <location>
        <begin position="1"/>
        <end position="61"/>
    </location>
</feature>
<protein>
    <submittedName>
        <fullName evidence="4">Transcription factor, RsfA family</fullName>
    </submittedName>
</protein>
<reference evidence="5" key="1">
    <citation type="submission" date="2016-09" db="EMBL/GenBank/DDBJ databases">
        <authorList>
            <person name="Varghese N."/>
            <person name="Submissions S."/>
        </authorList>
    </citation>
    <scope>NUCLEOTIDE SEQUENCE [LARGE SCALE GENOMIC DNA]</scope>
    <source>
        <strain evidence="5">25nlg</strain>
    </source>
</reference>
<proteinExistence type="predicted"/>
<evidence type="ECO:0000259" key="3">
    <source>
        <dbReference type="PROSITE" id="PS51294"/>
    </source>
</evidence>
<dbReference type="PROSITE" id="PS50090">
    <property type="entry name" value="MYB_LIKE"/>
    <property type="match status" value="1"/>
</dbReference>
<dbReference type="NCBIfam" id="TIGR02894">
    <property type="entry name" value="DNA_bind_RsfA"/>
    <property type="match status" value="1"/>
</dbReference>
<dbReference type="Gene3D" id="1.10.10.60">
    <property type="entry name" value="Homeodomain-like"/>
    <property type="match status" value="1"/>
</dbReference>
<evidence type="ECO:0000313" key="5">
    <source>
        <dbReference type="Proteomes" id="UP000242662"/>
    </source>
</evidence>
<dbReference type="PANTHER" id="PTHR41302:SF2">
    <property type="entry name" value="PRESPORE SPECIFIC TRANSCRIPTIONAL ACTIVATOR RSFA"/>
    <property type="match status" value="1"/>
</dbReference>
<keyword evidence="5" id="KW-1185">Reference proteome</keyword>